<reference evidence="5" key="1">
    <citation type="journal article" date="2019" name="Int. J. Syst. Evol. Microbiol.">
        <title>The Global Catalogue of Microorganisms (GCM) 10K type strain sequencing project: providing services to taxonomists for standard genome sequencing and annotation.</title>
        <authorList>
            <consortium name="The Broad Institute Genomics Platform"/>
            <consortium name="The Broad Institute Genome Sequencing Center for Infectious Disease"/>
            <person name="Wu L."/>
            <person name="Ma J."/>
        </authorList>
    </citation>
    <scope>NUCLEOTIDE SEQUENCE [LARGE SCALE GENOMIC DNA]</scope>
    <source>
        <strain evidence="5">CGMCC 1.13574</strain>
    </source>
</reference>
<feature type="region of interest" description="Disordered" evidence="2">
    <location>
        <begin position="33"/>
        <end position="53"/>
    </location>
</feature>
<dbReference type="Gene3D" id="1.10.287.4300">
    <property type="entry name" value="Stage III sporulation protein AH-like"/>
    <property type="match status" value="1"/>
</dbReference>
<name>A0ABW4ZY23_9BACL</name>
<sequence length="171" mass="19161">MAKRQTIWLSTMMVLSLMLIGFYTVNNNVEPVNTDQGQTSNQGEKENERPTSAAEGDDFFIKQHLDAQEKFSQRVEELNNLIASGKDAGEVDKAKKELEAMNNLDEKIENTIELITLEGYPDAFIEAKENNKFHVTVQAQDLDRNKAVKIMGIVAKEMQISSSKVSVAAHE</sequence>
<evidence type="ECO:0000256" key="3">
    <source>
        <dbReference type="SAM" id="Phobius"/>
    </source>
</evidence>
<feature type="coiled-coil region" evidence="1">
    <location>
        <begin position="61"/>
        <end position="114"/>
    </location>
</feature>
<protein>
    <submittedName>
        <fullName evidence="4">SpoIIIAH-like family protein</fullName>
    </submittedName>
</protein>
<evidence type="ECO:0000256" key="1">
    <source>
        <dbReference type="SAM" id="Coils"/>
    </source>
</evidence>
<evidence type="ECO:0000313" key="4">
    <source>
        <dbReference type="EMBL" id="MFD2170907.1"/>
    </source>
</evidence>
<proteinExistence type="predicted"/>
<dbReference type="InterPro" id="IPR024232">
    <property type="entry name" value="SpoIIIAH"/>
</dbReference>
<evidence type="ECO:0000313" key="5">
    <source>
        <dbReference type="Proteomes" id="UP001597343"/>
    </source>
</evidence>
<dbReference type="InterPro" id="IPR038503">
    <property type="entry name" value="SpoIIIAH_sf"/>
</dbReference>
<keyword evidence="3" id="KW-0812">Transmembrane</keyword>
<feature type="transmembrane region" description="Helical" evidence="3">
    <location>
        <begin position="7"/>
        <end position="25"/>
    </location>
</feature>
<dbReference type="Pfam" id="PF12685">
    <property type="entry name" value="SpoIIIAH"/>
    <property type="match status" value="1"/>
</dbReference>
<dbReference type="EMBL" id="JBHUIO010000008">
    <property type="protein sequence ID" value="MFD2170907.1"/>
    <property type="molecule type" value="Genomic_DNA"/>
</dbReference>
<organism evidence="4 5">
    <name type="scientific">Tumebacillus lipolyticus</name>
    <dbReference type="NCBI Taxonomy" id="1280370"/>
    <lineage>
        <taxon>Bacteria</taxon>
        <taxon>Bacillati</taxon>
        <taxon>Bacillota</taxon>
        <taxon>Bacilli</taxon>
        <taxon>Bacillales</taxon>
        <taxon>Alicyclobacillaceae</taxon>
        <taxon>Tumebacillus</taxon>
    </lineage>
</organism>
<gene>
    <name evidence="4" type="ORF">ACFSOY_13025</name>
</gene>
<accession>A0ABW4ZY23</accession>
<keyword evidence="1" id="KW-0175">Coiled coil</keyword>
<keyword evidence="5" id="KW-1185">Reference proteome</keyword>
<keyword evidence="3" id="KW-0472">Membrane</keyword>
<dbReference type="Proteomes" id="UP001597343">
    <property type="component" value="Unassembled WGS sequence"/>
</dbReference>
<keyword evidence="3" id="KW-1133">Transmembrane helix</keyword>
<evidence type="ECO:0000256" key="2">
    <source>
        <dbReference type="SAM" id="MobiDB-lite"/>
    </source>
</evidence>
<feature type="compositionally biased region" description="Polar residues" evidence="2">
    <location>
        <begin position="33"/>
        <end position="42"/>
    </location>
</feature>
<dbReference type="RefSeq" id="WP_386047295.1">
    <property type="nucleotide sequence ID" value="NZ_JBHUIO010000008.1"/>
</dbReference>
<comment type="caution">
    <text evidence="4">The sequence shown here is derived from an EMBL/GenBank/DDBJ whole genome shotgun (WGS) entry which is preliminary data.</text>
</comment>